<dbReference type="AlphaFoldDB" id="A0A2Z2K8I4"/>
<name>A0A2Z2K8I4_9BACL</name>
<dbReference type="EMBL" id="CP021780">
    <property type="protein sequence ID" value="ASA21634.1"/>
    <property type="molecule type" value="Genomic_DNA"/>
</dbReference>
<accession>A0A2Z2K8I4</accession>
<dbReference type="OrthoDB" id="2512975at2"/>
<evidence type="ECO:0008006" key="3">
    <source>
        <dbReference type="Google" id="ProtNLM"/>
    </source>
</evidence>
<reference evidence="1 2" key="1">
    <citation type="submission" date="2017-06" db="EMBL/GenBank/DDBJ databases">
        <title>Complete genome sequence of Paenibacillus donghaensis KCTC 13049T isolated from East Sea sediment, South Korea.</title>
        <authorList>
            <person name="Jung B.K."/>
            <person name="Hong S.-J."/>
            <person name="Shin J.-H."/>
        </authorList>
    </citation>
    <scope>NUCLEOTIDE SEQUENCE [LARGE SCALE GENOMIC DNA]</scope>
    <source>
        <strain evidence="1 2">KCTC 13049</strain>
    </source>
</reference>
<keyword evidence="2" id="KW-1185">Reference proteome</keyword>
<gene>
    <name evidence="1" type="ORF">B9T62_13150</name>
</gene>
<dbReference type="RefSeq" id="WP_087915643.1">
    <property type="nucleotide sequence ID" value="NZ_CP021780.1"/>
</dbReference>
<protein>
    <recommendedName>
        <fullName evidence="3">DNA-binding protein</fullName>
    </recommendedName>
</protein>
<dbReference type="Proteomes" id="UP000249890">
    <property type="component" value="Chromosome"/>
</dbReference>
<evidence type="ECO:0000313" key="2">
    <source>
        <dbReference type="Proteomes" id="UP000249890"/>
    </source>
</evidence>
<organism evidence="1 2">
    <name type="scientific">Paenibacillus donghaensis</name>
    <dbReference type="NCBI Taxonomy" id="414771"/>
    <lineage>
        <taxon>Bacteria</taxon>
        <taxon>Bacillati</taxon>
        <taxon>Bacillota</taxon>
        <taxon>Bacilli</taxon>
        <taxon>Bacillales</taxon>
        <taxon>Paenibacillaceae</taxon>
        <taxon>Paenibacillus</taxon>
    </lineage>
</organism>
<proteinExistence type="predicted"/>
<sequence>MELDLRGINVDSLIQMLKASFTLENWDGILLIADKLYTEIDSLYTANQRERADGRKVRSLNLQRPIVYYFGYSMCLKGIALQKIGRYEEARACIDKYSELGWINEIDAEGMAEVEYYREIAAANRYVIDLNKGNTAILPAYIRFLQDNEEEILPGLIHILESAIKFKYNVDEVLSDFQEKITSMREYYEKERNIRYYVDYIYLEAKYYSINGKQYDAINKLLTSLASSIKLRDDTGFRKSAVLFELLRDQSNSIQLNEYKQLMKQILD</sequence>
<dbReference type="KEGG" id="pdh:B9T62_13150"/>
<evidence type="ECO:0000313" key="1">
    <source>
        <dbReference type="EMBL" id="ASA21634.1"/>
    </source>
</evidence>